<accession>A0A4U5LPR2</accession>
<protein>
    <recommendedName>
        <fullName evidence="2">Galectin</fullName>
    </recommendedName>
</protein>
<proteinExistence type="predicted"/>
<dbReference type="Gene3D" id="2.60.120.200">
    <property type="match status" value="1"/>
</dbReference>
<dbReference type="GO" id="GO:0030246">
    <property type="term" value="F:carbohydrate binding"/>
    <property type="evidence" value="ECO:0007669"/>
    <property type="project" value="UniProtKB-UniRule"/>
</dbReference>
<dbReference type="SUPFAM" id="SSF49899">
    <property type="entry name" value="Concanavalin A-like lectins/glucanases"/>
    <property type="match status" value="1"/>
</dbReference>
<dbReference type="InterPro" id="IPR013320">
    <property type="entry name" value="ConA-like_dom_sf"/>
</dbReference>
<evidence type="ECO:0000313" key="4">
    <source>
        <dbReference type="EMBL" id="TKR57899.1"/>
    </source>
</evidence>
<dbReference type="InterPro" id="IPR001079">
    <property type="entry name" value="Galectin_CRD"/>
</dbReference>
<dbReference type="SMART" id="SM00276">
    <property type="entry name" value="GLECT"/>
    <property type="match status" value="1"/>
</dbReference>
<dbReference type="PROSITE" id="PS51304">
    <property type="entry name" value="GALECTIN"/>
    <property type="match status" value="1"/>
</dbReference>
<reference evidence="4 5" key="1">
    <citation type="journal article" date="2015" name="Genome Biol.">
        <title>Comparative genomics of Steinernema reveals deeply conserved gene regulatory networks.</title>
        <authorList>
            <person name="Dillman A.R."/>
            <person name="Macchietto M."/>
            <person name="Porter C.F."/>
            <person name="Rogers A."/>
            <person name="Williams B."/>
            <person name="Antoshechkin I."/>
            <person name="Lee M.M."/>
            <person name="Goodwin Z."/>
            <person name="Lu X."/>
            <person name="Lewis E.E."/>
            <person name="Goodrich-Blair H."/>
            <person name="Stock S.P."/>
            <person name="Adams B.J."/>
            <person name="Sternberg P.W."/>
            <person name="Mortazavi A."/>
        </authorList>
    </citation>
    <scope>NUCLEOTIDE SEQUENCE [LARGE SCALE GENOMIC DNA]</scope>
    <source>
        <strain evidence="4 5">ALL</strain>
    </source>
</reference>
<dbReference type="PANTHER" id="PTHR11346">
    <property type="entry name" value="GALECTIN"/>
    <property type="match status" value="1"/>
</dbReference>
<comment type="caution">
    <text evidence="4">The sequence shown here is derived from an EMBL/GenBank/DDBJ whole genome shotgun (WGS) entry which is preliminary data.</text>
</comment>
<evidence type="ECO:0000313" key="5">
    <source>
        <dbReference type="Proteomes" id="UP000298663"/>
    </source>
</evidence>
<reference evidence="4 5" key="2">
    <citation type="journal article" date="2019" name="G3 (Bethesda)">
        <title>Hybrid Assembly of the Genome of the Entomopathogenic Nematode Steinernema carpocapsae Identifies the X-Chromosome.</title>
        <authorList>
            <person name="Serra L."/>
            <person name="Macchietto M."/>
            <person name="Macias-Munoz A."/>
            <person name="McGill C.J."/>
            <person name="Rodriguez I.M."/>
            <person name="Rodriguez B."/>
            <person name="Murad R."/>
            <person name="Mortazavi A."/>
        </authorList>
    </citation>
    <scope>NUCLEOTIDE SEQUENCE [LARGE SCALE GENOMIC DNA]</scope>
    <source>
        <strain evidence="4 5">ALL</strain>
    </source>
</reference>
<dbReference type="CDD" id="cd00070">
    <property type="entry name" value="GLECT"/>
    <property type="match status" value="1"/>
</dbReference>
<feature type="domain" description="Galectin" evidence="3">
    <location>
        <begin position="24"/>
        <end position="152"/>
    </location>
</feature>
<dbReference type="SMART" id="SM00908">
    <property type="entry name" value="Gal-bind_lectin"/>
    <property type="match status" value="1"/>
</dbReference>
<dbReference type="Pfam" id="PF00337">
    <property type="entry name" value="Gal-bind_lectin"/>
    <property type="match status" value="1"/>
</dbReference>
<sequence length="154" mass="17592">MPIGQGAGPNGIHFAQEYFNVCAPFKSGVNGFSYPQRIRIVGIPIHGGSHRFMVNLNSASDTIFHFNPRFDEKCVVRNSTKNGVWMHEERYESKFPFHHGRVFTLEFVAEDDSVSVYHNGEFFTNFELRDPCFTIREVEIAGDVEVHSVHITQI</sequence>
<dbReference type="PANTHER" id="PTHR11346:SF173">
    <property type="entry name" value="GALECTIN"/>
    <property type="match status" value="1"/>
</dbReference>
<dbReference type="Proteomes" id="UP000298663">
    <property type="component" value="Unassembled WGS sequence"/>
</dbReference>
<evidence type="ECO:0000256" key="2">
    <source>
        <dbReference type="RuleBase" id="RU102079"/>
    </source>
</evidence>
<dbReference type="OrthoDB" id="5784299at2759"/>
<name>A0A4U5LPR2_STECR</name>
<dbReference type="GO" id="GO:0016936">
    <property type="term" value="F:galactoside binding"/>
    <property type="evidence" value="ECO:0007669"/>
    <property type="project" value="TreeGrafter"/>
</dbReference>
<keyword evidence="1 2" id="KW-0430">Lectin</keyword>
<dbReference type="EMBL" id="AZBU02000014">
    <property type="protein sequence ID" value="TKR57899.1"/>
    <property type="molecule type" value="Genomic_DNA"/>
</dbReference>
<evidence type="ECO:0000259" key="3">
    <source>
        <dbReference type="PROSITE" id="PS51304"/>
    </source>
</evidence>
<dbReference type="InterPro" id="IPR044156">
    <property type="entry name" value="Galectin-like"/>
</dbReference>
<keyword evidence="5" id="KW-1185">Reference proteome</keyword>
<dbReference type="STRING" id="34508.A0A4U5LPR2"/>
<dbReference type="AlphaFoldDB" id="A0A4U5LPR2"/>
<evidence type="ECO:0000256" key="1">
    <source>
        <dbReference type="ARBA" id="ARBA00022734"/>
    </source>
</evidence>
<gene>
    <name evidence="4" type="ORF">L596_030542</name>
</gene>
<organism evidence="4 5">
    <name type="scientific">Steinernema carpocapsae</name>
    <name type="common">Entomopathogenic nematode</name>
    <dbReference type="NCBI Taxonomy" id="34508"/>
    <lineage>
        <taxon>Eukaryota</taxon>
        <taxon>Metazoa</taxon>
        <taxon>Ecdysozoa</taxon>
        <taxon>Nematoda</taxon>
        <taxon>Chromadorea</taxon>
        <taxon>Rhabditida</taxon>
        <taxon>Tylenchina</taxon>
        <taxon>Panagrolaimomorpha</taxon>
        <taxon>Strongyloidoidea</taxon>
        <taxon>Steinernematidae</taxon>
        <taxon>Steinernema</taxon>
    </lineage>
</organism>